<keyword evidence="1" id="KW-0812">Transmembrane</keyword>
<evidence type="ECO:0000256" key="1">
    <source>
        <dbReference type="SAM" id="Phobius"/>
    </source>
</evidence>
<keyword evidence="1" id="KW-1133">Transmembrane helix</keyword>
<keyword evidence="1" id="KW-0472">Membrane</keyword>
<proteinExistence type="predicted"/>
<gene>
    <name evidence="2" type="ORF">S03H2_70617</name>
</gene>
<comment type="caution">
    <text evidence="2">The sequence shown here is derived from an EMBL/GenBank/DDBJ whole genome shotgun (WGS) entry which is preliminary data.</text>
</comment>
<feature type="transmembrane region" description="Helical" evidence="1">
    <location>
        <begin position="77"/>
        <end position="96"/>
    </location>
</feature>
<reference evidence="2" key="1">
    <citation type="journal article" date="2014" name="Front. Microbiol.">
        <title>High frequency of phylogenetically diverse reductive dehalogenase-homologous genes in deep subseafloor sedimentary metagenomes.</title>
        <authorList>
            <person name="Kawai M."/>
            <person name="Futagami T."/>
            <person name="Toyoda A."/>
            <person name="Takaki Y."/>
            <person name="Nishi S."/>
            <person name="Hori S."/>
            <person name="Arai W."/>
            <person name="Tsubouchi T."/>
            <person name="Morono Y."/>
            <person name="Uchiyama I."/>
            <person name="Ito T."/>
            <person name="Fujiyama A."/>
            <person name="Inagaki F."/>
            <person name="Takami H."/>
        </authorList>
    </citation>
    <scope>NUCLEOTIDE SEQUENCE</scope>
    <source>
        <strain evidence="2">Expedition CK06-06</strain>
    </source>
</reference>
<protein>
    <submittedName>
        <fullName evidence="2">Uncharacterized protein</fullName>
    </submittedName>
</protein>
<evidence type="ECO:0000313" key="2">
    <source>
        <dbReference type="EMBL" id="GAH95347.1"/>
    </source>
</evidence>
<organism evidence="2">
    <name type="scientific">marine sediment metagenome</name>
    <dbReference type="NCBI Taxonomy" id="412755"/>
    <lineage>
        <taxon>unclassified sequences</taxon>
        <taxon>metagenomes</taxon>
        <taxon>ecological metagenomes</taxon>
    </lineage>
</organism>
<dbReference type="EMBL" id="BARU01046984">
    <property type="protein sequence ID" value="GAH95347.1"/>
    <property type="molecule type" value="Genomic_DNA"/>
</dbReference>
<sequence>FSILNWIMLSSPFWFDATFTLYRRWRNGEKLSEAHLKHSYQRIVQAGFSHQKVNLFLIVINAFIVLMILIYREIKILQIPLFVLTLSFFYLITKLIDKRVPFK</sequence>
<feature type="non-terminal residue" evidence="2">
    <location>
        <position position="1"/>
    </location>
</feature>
<name>X1JMN4_9ZZZZ</name>
<dbReference type="AlphaFoldDB" id="X1JMN4"/>
<accession>X1JMN4</accession>
<feature type="transmembrane region" description="Helical" evidence="1">
    <location>
        <begin position="53"/>
        <end position="71"/>
    </location>
</feature>